<dbReference type="CDD" id="cd13137">
    <property type="entry name" value="MATE_NorM_like"/>
    <property type="match status" value="1"/>
</dbReference>
<keyword evidence="10" id="KW-0406">Ion transport</keyword>
<comment type="similarity">
    <text evidence="3">Belongs to the multi antimicrobial extrusion (MATE) (TC 2.A.66.1) family.</text>
</comment>
<dbReference type="PRINTS" id="PR00173">
    <property type="entry name" value="EDTRNSPORT"/>
</dbReference>
<evidence type="ECO:0000256" key="3">
    <source>
        <dbReference type="ARBA" id="ARBA00010199"/>
    </source>
</evidence>
<comment type="function">
    <text evidence="1">Multidrug efflux pump.</text>
</comment>
<dbReference type="PANTHER" id="PTHR43298:SF2">
    <property type="entry name" value="FMN_FAD EXPORTER YEEO-RELATED"/>
    <property type="match status" value="1"/>
</dbReference>
<evidence type="ECO:0000256" key="12">
    <source>
        <dbReference type="ARBA" id="ARBA00031636"/>
    </source>
</evidence>
<feature type="transmembrane region" description="Helical" evidence="13">
    <location>
        <begin position="241"/>
        <end position="260"/>
    </location>
</feature>
<evidence type="ECO:0000256" key="8">
    <source>
        <dbReference type="ARBA" id="ARBA00022692"/>
    </source>
</evidence>
<name>A0ABV9JFT2_9LACT</name>
<evidence type="ECO:0000256" key="13">
    <source>
        <dbReference type="SAM" id="Phobius"/>
    </source>
</evidence>
<evidence type="ECO:0000313" key="15">
    <source>
        <dbReference type="Proteomes" id="UP001595987"/>
    </source>
</evidence>
<evidence type="ECO:0000256" key="5">
    <source>
        <dbReference type="ARBA" id="ARBA00022448"/>
    </source>
</evidence>
<comment type="subcellular location">
    <subcellularLocation>
        <location evidence="2">Cell membrane</location>
        <topology evidence="2">Multi-pass membrane protein</topology>
    </subcellularLocation>
</comment>
<evidence type="ECO:0000256" key="6">
    <source>
        <dbReference type="ARBA" id="ARBA00022449"/>
    </source>
</evidence>
<evidence type="ECO:0000256" key="4">
    <source>
        <dbReference type="ARBA" id="ARBA00020268"/>
    </source>
</evidence>
<dbReference type="PANTHER" id="PTHR43298">
    <property type="entry name" value="MULTIDRUG RESISTANCE PROTEIN NORM-RELATED"/>
    <property type="match status" value="1"/>
</dbReference>
<feature type="transmembrane region" description="Helical" evidence="13">
    <location>
        <begin position="90"/>
        <end position="113"/>
    </location>
</feature>
<dbReference type="PIRSF" id="PIRSF006603">
    <property type="entry name" value="DinF"/>
    <property type="match status" value="1"/>
</dbReference>
<dbReference type="NCBIfam" id="TIGR00797">
    <property type="entry name" value="matE"/>
    <property type="match status" value="1"/>
</dbReference>
<evidence type="ECO:0000256" key="1">
    <source>
        <dbReference type="ARBA" id="ARBA00003408"/>
    </source>
</evidence>
<dbReference type="Proteomes" id="UP001595987">
    <property type="component" value="Unassembled WGS sequence"/>
</dbReference>
<evidence type="ECO:0000256" key="2">
    <source>
        <dbReference type="ARBA" id="ARBA00004651"/>
    </source>
</evidence>
<sequence>MKSSREIVKFAFPAIIENFLQMLVGLSDTFLVSHISLSAVAAVSLANNVITVYQAIFIALGTMVSSLFARKIAEKNTDKVQQLANSAVKFTVLVSLMMGILSVTLGRPIAYIIGARATVLNLATVYLALVGGMIILLGLMTTFGSFLRARGNTKTPMWASFMANILNLIFSATLIFVFHFGVVGAALGTIVARLIASIFLYKKLNTEHPTRHFFREKLDKELINLTIPATGERLSMRIGDLLVMALVISFGSRVFAGNAIGESITQFNYMPAFGMATVTVILVAQEFAQENINNIKQYIRRTYWLSSIMMLIIGLFLFASSHWLNALFTTEKIATQSSDTVILFSLLATFFVTGTTTYTAAFQGIGNAKLPFYTTTIGMFAIRLILGSFLGIFLHLGLVGVWIAVVLDNLFRFIFLKIKFYQLTKK</sequence>
<dbReference type="InterPro" id="IPR002528">
    <property type="entry name" value="MATE_fam"/>
</dbReference>
<dbReference type="InterPro" id="IPR048279">
    <property type="entry name" value="MdtK-like"/>
</dbReference>
<organism evidence="14 15">
    <name type="scientific">Lactococcus nasutitermitis</name>
    <dbReference type="NCBI Taxonomy" id="1652957"/>
    <lineage>
        <taxon>Bacteria</taxon>
        <taxon>Bacillati</taxon>
        <taxon>Bacillota</taxon>
        <taxon>Bacilli</taxon>
        <taxon>Lactobacillales</taxon>
        <taxon>Streptococcaceae</taxon>
        <taxon>Lactococcus</taxon>
    </lineage>
</organism>
<feature type="transmembrane region" description="Helical" evidence="13">
    <location>
        <begin position="158"/>
        <end position="177"/>
    </location>
</feature>
<dbReference type="Pfam" id="PF01554">
    <property type="entry name" value="MatE"/>
    <property type="match status" value="2"/>
</dbReference>
<keyword evidence="11 13" id="KW-0472">Membrane</keyword>
<keyword evidence="8 13" id="KW-0812">Transmembrane</keyword>
<dbReference type="EMBL" id="JBHSGD010000006">
    <property type="protein sequence ID" value="MFC4652914.1"/>
    <property type="molecule type" value="Genomic_DNA"/>
</dbReference>
<protein>
    <recommendedName>
        <fullName evidence="4">Probable multidrug resistance protein NorM</fullName>
    </recommendedName>
    <alternativeName>
        <fullName evidence="12">Multidrug-efflux transporter</fullName>
    </alternativeName>
</protein>
<comment type="caution">
    <text evidence="14">The sequence shown here is derived from an EMBL/GenBank/DDBJ whole genome shotgun (WGS) entry which is preliminary data.</text>
</comment>
<evidence type="ECO:0000256" key="11">
    <source>
        <dbReference type="ARBA" id="ARBA00023136"/>
    </source>
</evidence>
<dbReference type="InterPro" id="IPR050222">
    <property type="entry name" value="MATE_MdtK"/>
</dbReference>
<keyword evidence="5" id="KW-0813">Transport</keyword>
<evidence type="ECO:0000256" key="9">
    <source>
        <dbReference type="ARBA" id="ARBA00022989"/>
    </source>
</evidence>
<feature type="transmembrane region" description="Helical" evidence="13">
    <location>
        <begin position="183"/>
        <end position="201"/>
    </location>
</feature>
<accession>A0ABV9JFT2</accession>
<keyword evidence="7" id="KW-1003">Cell membrane</keyword>
<evidence type="ECO:0000256" key="10">
    <source>
        <dbReference type="ARBA" id="ARBA00023065"/>
    </source>
</evidence>
<gene>
    <name evidence="14" type="ORF">ACFO26_08325</name>
</gene>
<feature type="transmembrane region" description="Helical" evidence="13">
    <location>
        <begin position="20"/>
        <end position="46"/>
    </location>
</feature>
<feature type="transmembrane region" description="Helical" evidence="13">
    <location>
        <begin position="341"/>
        <end position="360"/>
    </location>
</feature>
<feature type="transmembrane region" description="Helical" evidence="13">
    <location>
        <begin position="303"/>
        <end position="321"/>
    </location>
</feature>
<keyword evidence="6" id="KW-0050">Antiport</keyword>
<feature type="transmembrane region" description="Helical" evidence="13">
    <location>
        <begin position="125"/>
        <end position="146"/>
    </location>
</feature>
<keyword evidence="9 13" id="KW-1133">Transmembrane helix</keyword>
<evidence type="ECO:0000256" key="7">
    <source>
        <dbReference type="ARBA" id="ARBA00022475"/>
    </source>
</evidence>
<dbReference type="RefSeq" id="WP_213536844.1">
    <property type="nucleotide sequence ID" value="NZ_BOVQ01000010.1"/>
</dbReference>
<feature type="transmembrane region" description="Helical" evidence="13">
    <location>
        <begin position="52"/>
        <end position="69"/>
    </location>
</feature>
<feature type="transmembrane region" description="Helical" evidence="13">
    <location>
        <begin position="266"/>
        <end position="283"/>
    </location>
</feature>
<reference evidence="15" key="1">
    <citation type="journal article" date="2019" name="Int. J. Syst. Evol. Microbiol.">
        <title>The Global Catalogue of Microorganisms (GCM) 10K type strain sequencing project: providing services to taxonomists for standard genome sequencing and annotation.</title>
        <authorList>
            <consortium name="The Broad Institute Genomics Platform"/>
            <consortium name="The Broad Institute Genome Sequencing Center for Infectious Disease"/>
            <person name="Wu L."/>
            <person name="Ma J."/>
        </authorList>
    </citation>
    <scope>NUCLEOTIDE SEQUENCE [LARGE SCALE GENOMIC DNA]</scope>
    <source>
        <strain evidence="15">CCUG 63287</strain>
    </source>
</reference>
<proteinExistence type="inferred from homology"/>
<evidence type="ECO:0000313" key="14">
    <source>
        <dbReference type="EMBL" id="MFC4652914.1"/>
    </source>
</evidence>
<keyword evidence="15" id="KW-1185">Reference proteome</keyword>